<proteinExistence type="predicted"/>
<dbReference type="GO" id="GO:0008233">
    <property type="term" value="F:peptidase activity"/>
    <property type="evidence" value="ECO:0007669"/>
    <property type="project" value="UniProtKB-KW"/>
</dbReference>
<dbReference type="PANTHER" id="PTHR33490:SF12">
    <property type="entry name" value="BLL5557 PROTEIN"/>
    <property type="match status" value="1"/>
</dbReference>
<evidence type="ECO:0000259" key="1">
    <source>
        <dbReference type="SMART" id="SM00460"/>
    </source>
</evidence>
<dbReference type="PANTHER" id="PTHR33490">
    <property type="entry name" value="BLR5614 PROTEIN-RELATED"/>
    <property type="match status" value="1"/>
</dbReference>
<evidence type="ECO:0000313" key="3">
    <source>
        <dbReference type="Proteomes" id="UP000198894"/>
    </source>
</evidence>
<dbReference type="RefSeq" id="WP_091596357.1">
    <property type="nucleotide sequence ID" value="NZ_FNEE01000013.1"/>
</dbReference>
<dbReference type="GO" id="GO:0006508">
    <property type="term" value="P:proteolysis"/>
    <property type="evidence" value="ECO:0007669"/>
    <property type="project" value="UniProtKB-KW"/>
</dbReference>
<protein>
    <submittedName>
        <fullName evidence="2">Transglutaminase-like enzyme, putative cysteine protease</fullName>
    </submittedName>
</protein>
<keyword evidence="2" id="KW-0378">Hydrolase</keyword>
<keyword evidence="3" id="KW-1185">Reference proteome</keyword>
<evidence type="ECO:0000313" key="2">
    <source>
        <dbReference type="EMBL" id="SDK26711.1"/>
    </source>
</evidence>
<sequence length="276" mass="31121">MRIHIGCEMSFDFPQETPLIAMLNVHYSRASDLERPDFLTSNPPVPIESYRDSFGNWCNRLVAPPGRFTFGTDAVIRDPGSFEMGDLMAWQHEVRDLPSETLLFLLPSRYCESDVLANEAWRLFGHSPLGIPRVQAVCDFVHNHIIFNYGNARPTRTAAEAYREQSGVCRDFAHLAVAFCRALNIPTRYCTGYISDIGLPKPWSDMDFAAWMEVYLGGRWHAFDPRNNAPRIGRILIASGRDAADVPLTHIFGPGMLAGFKVWTEEVIEEASAQQP</sequence>
<dbReference type="InterPro" id="IPR002931">
    <property type="entry name" value="Transglutaminase-like"/>
</dbReference>
<dbReference type="EMBL" id="FNEE01000013">
    <property type="protein sequence ID" value="SDK26711.1"/>
    <property type="molecule type" value="Genomic_DNA"/>
</dbReference>
<organism evidence="2 3">
    <name type="scientific">Mesorhizobium muleiense</name>
    <dbReference type="NCBI Taxonomy" id="1004279"/>
    <lineage>
        <taxon>Bacteria</taxon>
        <taxon>Pseudomonadati</taxon>
        <taxon>Pseudomonadota</taxon>
        <taxon>Alphaproteobacteria</taxon>
        <taxon>Hyphomicrobiales</taxon>
        <taxon>Phyllobacteriaceae</taxon>
        <taxon>Mesorhizobium</taxon>
    </lineage>
</organism>
<dbReference type="Gene3D" id="2.60.40.2250">
    <property type="match status" value="1"/>
</dbReference>
<dbReference type="Gene3D" id="3.10.620.30">
    <property type="match status" value="1"/>
</dbReference>
<dbReference type="SMART" id="SM00460">
    <property type="entry name" value="TGc"/>
    <property type="match status" value="1"/>
</dbReference>
<dbReference type="AlphaFoldDB" id="A0A1G9AHF6"/>
<accession>A0A1G9AHF6</accession>
<reference evidence="3" key="1">
    <citation type="submission" date="2016-10" db="EMBL/GenBank/DDBJ databases">
        <authorList>
            <person name="Varghese N."/>
            <person name="Submissions S."/>
        </authorList>
    </citation>
    <scope>NUCLEOTIDE SEQUENCE [LARGE SCALE GENOMIC DNA]</scope>
    <source>
        <strain evidence="3">CGMCC 1.11022</strain>
    </source>
</reference>
<gene>
    <name evidence="2" type="ORF">SAMN05428953_11392</name>
</gene>
<dbReference type="Proteomes" id="UP000198894">
    <property type="component" value="Unassembled WGS sequence"/>
</dbReference>
<dbReference type="SUPFAM" id="SSF54001">
    <property type="entry name" value="Cysteine proteinases"/>
    <property type="match status" value="1"/>
</dbReference>
<feature type="domain" description="Transglutaminase-like" evidence="1">
    <location>
        <begin position="161"/>
        <end position="227"/>
    </location>
</feature>
<keyword evidence="2" id="KW-0645">Protease</keyword>
<dbReference type="InterPro" id="IPR038765">
    <property type="entry name" value="Papain-like_cys_pep_sf"/>
</dbReference>
<name>A0A1G9AHF6_9HYPH</name>
<dbReference type="Pfam" id="PF01841">
    <property type="entry name" value="Transglut_core"/>
    <property type="match status" value="1"/>
</dbReference>